<reference evidence="3 4" key="1">
    <citation type="submission" date="2019-03" db="EMBL/GenBank/DDBJ databases">
        <title>Sequencing the genomes of 1000 actinobacteria strains.</title>
        <authorList>
            <person name="Klenk H.-P."/>
        </authorList>
    </citation>
    <scope>NUCLEOTIDE SEQUENCE [LARGE SCALE GENOMIC DNA]</scope>
    <source>
        <strain evidence="3 4">DSM 44969</strain>
    </source>
</reference>
<protein>
    <recommendedName>
        <fullName evidence="2">YCII-related domain-containing protein</fullName>
    </recommendedName>
</protein>
<evidence type="ECO:0000313" key="4">
    <source>
        <dbReference type="Proteomes" id="UP000295560"/>
    </source>
</evidence>
<evidence type="ECO:0000256" key="1">
    <source>
        <dbReference type="ARBA" id="ARBA00007689"/>
    </source>
</evidence>
<comment type="similarity">
    <text evidence="1">Belongs to the YciI family.</text>
</comment>
<dbReference type="OrthoDB" id="668782at2"/>
<dbReference type="RefSeq" id="WP_132430515.1">
    <property type="nucleotide sequence ID" value="NZ_SMFZ01000002.1"/>
</dbReference>
<evidence type="ECO:0000259" key="2">
    <source>
        <dbReference type="Pfam" id="PF03795"/>
    </source>
</evidence>
<comment type="caution">
    <text evidence="3">The sequence shown here is derived from an EMBL/GenBank/DDBJ whole genome shotgun (WGS) entry which is preliminary data.</text>
</comment>
<dbReference type="InterPro" id="IPR011008">
    <property type="entry name" value="Dimeric_a/b-barrel"/>
</dbReference>
<gene>
    <name evidence="3" type="ORF">EV378_5802</name>
</gene>
<dbReference type="SUPFAM" id="SSF54909">
    <property type="entry name" value="Dimeric alpha+beta barrel"/>
    <property type="match status" value="1"/>
</dbReference>
<organism evidence="3 4">
    <name type="scientific">Pseudonocardia endophytica</name>
    <dbReference type="NCBI Taxonomy" id="401976"/>
    <lineage>
        <taxon>Bacteria</taxon>
        <taxon>Bacillati</taxon>
        <taxon>Actinomycetota</taxon>
        <taxon>Actinomycetes</taxon>
        <taxon>Pseudonocardiales</taxon>
        <taxon>Pseudonocardiaceae</taxon>
        <taxon>Pseudonocardia</taxon>
    </lineage>
</organism>
<evidence type="ECO:0000313" key="3">
    <source>
        <dbReference type="EMBL" id="TCK21811.1"/>
    </source>
</evidence>
<dbReference type="Gene3D" id="3.30.70.1060">
    <property type="entry name" value="Dimeric alpha+beta barrel"/>
    <property type="match status" value="1"/>
</dbReference>
<dbReference type="EMBL" id="SMFZ01000002">
    <property type="protein sequence ID" value="TCK21811.1"/>
    <property type="molecule type" value="Genomic_DNA"/>
</dbReference>
<feature type="domain" description="YCII-related" evidence="2">
    <location>
        <begin position="1"/>
        <end position="101"/>
    </location>
</feature>
<dbReference type="PANTHER" id="PTHR35174">
    <property type="entry name" value="BLL7171 PROTEIN-RELATED"/>
    <property type="match status" value="1"/>
</dbReference>
<name>A0A4R1HL48_PSEEN</name>
<accession>A0A4R1HL48</accession>
<dbReference type="Pfam" id="PF03795">
    <property type="entry name" value="YCII"/>
    <property type="match status" value="1"/>
</dbReference>
<dbReference type="InterPro" id="IPR005545">
    <property type="entry name" value="YCII"/>
</dbReference>
<dbReference type="Proteomes" id="UP000295560">
    <property type="component" value="Unassembled WGS sequence"/>
</dbReference>
<sequence>MLYFMAVQHDGSPQPTDDELQVMFDRVGRVNDEMQSAGIWVFAGGLGPPDDSTVVRVTDGRTTITDGPFAETKEQLGGFWVIRVPDLDAALAWAGKCTEACGAPVEVRPFDEASQD</sequence>
<dbReference type="PANTHER" id="PTHR35174:SF3">
    <property type="entry name" value="BLL7171 PROTEIN"/>
    <property type="match status" value="1"/>
</dbReference>
<keyword evidence="4" id="KW-1185">Reference proteome</keyword>
<dbReference type="AlphaFoldDB" id="A0A4R1HL48"/>
<proteinExistence type="inferred from homology"/>